<dbReference type="RefSeq" id="WP_092651283.1">
    <property type="nucleotide sequence ID" value="NZ_FOHA01000005.1"/>
</dbReference>
<dbReference type="InterPro" id="IPR012337">
    <property type="entry name" value="RNaseH-like_sf"/>
</dbReference>
<dbReference type="OrthoDB" id="7845843at2"/>
<dbReference type="InterPro" id="IPR036397">
    <property type="entry name" value="RNaseH_sf"/>
</dbReference>
<name>A0A1H9RXI3_9LACT</name>
<accession>A0A1H9RXI3</accession>
<dbReference type="GO" id="GO:0003676">
    <property type="term" value="F:nucleic acid binding"/>
    <property type="evidence" value="ECO:0007669"/>
    <property type="project" value="InterPro"/>
</dbReference>
<dbReference type="InterPro" id="IPR002156">
    <property type="entry name" value="RNaseH_domain"/>
</dbReference>
<evidence type="ECO:0000259" key="1">
    <source>
        <dbReference type="PROSITE" id="PS50879"/>
    </source>
</evidence>
<protein>
    <submittedName>
        <fullName evidence="2">Ribonuclease HI</fullName>
    </submittedName>
</protein>
<evidence type="ECO:0000313" key="3">
    <source>
        <dbReference type="Proteomes" id="UP000198948"/>
    </source>
</evidence>
<dbReference type="SUPFAM" id="SSF53098">
    <property type="entry name" value="Ribonuclease H-like"/>
    <property type="match status" value="1"/>
</dbReference>
<dbReference type="STRING" id="142588.SAMN04488559_105140"/>
<dbReference type="AlphaFoldDB" id="A0A1H9RXI3"/>
<dbReference type="CDD" id="cd09279">
    <property type="entry name" value="RNase_HI_like"/>
    <property type="match status" value="1"/>
</dbReference>
<organism evidence="2 3">
    <name type="scientific">Isobaculum melis</name>
    <dbReference type="NCBI Taxonomy" id="142588"/>
    <lineage>
        <taxon>Bacteria</taxon>
        <taxon>Bacillati</taxon>
        <taxon>Bacillota</taxon>
        <taxon>Bacilli</taxon>
        <taxon>Lactobacillales</taxon>
        <taxon>Carnobacteriaceae</taxon>
        <taxon>Isobaculum</taxon>
    </lineage>
</organism>
<proteinExistence type="predicted"/>
<dbReference type="GO" id="GO:0004523">
    <property type="term" value="F:RNA-DNA hybrid ribonuclease activity"/>
    <property type="evidence" value="ECO:0007669"/>
    <property type="project" value="InterPro"/>
</dbReference>
<dbReference type="Gene3D" id="3.30.420.10">
    <property type="entry name" value="Ribonuclease H-like superfamily/Ribonuclease H"/>
    <property type="match status" value="1"/>
</dbReference>
<feature type="domain" description="RNase H type-1" evidence="1">
    <location>
        <begin position="1"/>
        <end position="129"/>
    </location>
</feature>
<dbReference type="EMBL" id="FOHA01000005">
    <property type="protein sequence ID" value="SER77075.1"/>
    <property type="molecule type" value="Genomic_DNA"/>
</dbReference>
<reference evidence="2 3" key="1">
    <citation type="submission" date="2016-10" db="EMBL/GenBank/DDBJ databases">
        <authorList>
            <person name="de Groot N.N."/>
        </authorList>
    </citation>
    <scope>NUCLEOTIDE SEQUENCE [LARGE SCALE GENOMIC DNA]</scope>
    <source>
        <strain evidence="2 3">DSM 13760</strain>
    </source>
</reference>
<dbReference type="Pfam" id="PF13456">
    <property type="entry name" value="RVT_3"/>
    <property type="match status" value="1"/>
</dbReference>
<sequence>MIHLYVDAATKGNPGISGIGIIIKTENIYEQSAFPLNGLYTNHQAEFEALKTGLKMLTQQNLTHEILKIYTDSNILAKVIQRSYTKNPDYQPYLPFFEEQLAHFPLYFVEWIPEAKNKGADHLARQGLQKALKIKK</sequence>
<keyword evidence="3" id="KW-1185">Reference proteome</keyword>
<dbReference type="Proteomes" id="UP000198948">
    <property type="component" value="Unassembled WGS sequence"/>
</dbReference>
<gene>
    <name evidence="2" type="ORF">SAMN04488559_105140</name>
</gene>
<evidence type="ECO:0000313" key="2">
    <source>
        <dbReference type="EMBL" id="SER77075.1"/>
    </source>
</evidence>
<dbReference type="PROSITE" id="PS50879">
    <property type="entry name" value="RNASE_H_1"/>
    <property type="match status" value="1"/>
</dbReference>